<dbReference type="AlphaFoldDB" id="A0A0V8QJA1"/>
<accession>A0A0V8QJA1</accession>
<feature type="domain" description="CheW-like" evidence="1">
    <location>
        <begin position="3"/>
        <end position="144"/>
    </location>
</feature>
<dbReference type="OrthoDB" id="9794382at2"/>
<sequence length="169" mass="19211">MATKRVVFFYLDRYVYGLDVEATKGIEKMLDFIPVPSSLPHIKGLLNLRGEVIPVYSLRTKLGLLPKQPDSETQLIIGGLKNGVMLAMEVDRMREIIEVDDKEFTAVPALIQNQNTGYISKVVHLKDTLAIMIDLEGMLTEEEKRNIQKFIEDSKKQEEAVEEASEEEE</sequence>
<dbReference type="Gene3D" id="2.30.30.40">
    <property type="entry name" value="SH3 Domains"/>
    <property type="match status" value="1"/>
</dbReference>
<dbReference type="Gene3D" id="2.40.50.180">
    <property type="entry name" value="CheA-289, Domain 4"/>
    <property type="match status" value="1"/>
</dbReference>
<evidence type="ECO:0000313" key="3">
    <source>
        <dbReference type="Proteomes" id="UP000054874"/>
    </source>
</evidence>
<reference evidence="2 3" key="1">
    <citation type="submission" date="2015-11" db="EMBL/GenBank/DDBJ databases">
        <title>Butyribacter intestini gen. nov., sp. nov., a butyric acid-producing bacterium of the family Lachnospiraceae isolated from the human faeces.</title>
        <authorList>
            <person name="Zou Y."/>
            <person name="Xue W."/>
            <person name="Luo G."/>
            <person name="Lv M."/>
        </authorList>
    </citation>
    <scope>NUCLEOTIDE SEQUENCE [LARGE SCALE GENOMIC DNA]</scope>
    <source>
        <strain evidence="2 3">ACET-33324</strain>
    </source>
</reference>
<dbReference type="PANTHER" id="PTHR22617">
    <property type="entry name" value="CHEMOTAXIS SENSOR HISTIDINE KINASE-RELATED"/>
    <property type="match status" value="1"/>
</dbReference>
<dbReference type="InterPro" id="IPR036061">
    <property type="entry name" value="CheW-like_dom_sf"/>
</dbReference>
<dbReference type="GO" id="GO:0005829">
    <property type="term" value="C:cytosol"/>
    <property type="evidence" value="ECO:0007669"/>
    <property type="project" value="TreeGrafter"/>
</dbReference>
<proteinExistence type="predicted"/>
<organism evidence="2 3">
    <name type="scientific">Acetivibrio ethanolgignens</name>
    <dbReference type="NCBI Taxonomy" id="290052"/>
    <lineage>
        <taxon>Bacteria</taxon>
        <taxon>Bacillati</taxon>
        <taxon>Bacillota</taxon>
        <taxon>Clostridia</taxon>
        <taxon>Eubacteriales</taxon>
        <taxon>Oscillospiraceae</taxon>
        <taxon>Acetivibrio</taxon>
    </lineage>
</organism>
<dbReference type="PROSITE" id="PS50851">
    <property type="entry name" value="CHEW"/>
    <property type="match status" value="1"/>
</dbReference>
<evidence type="ECO:0000259" key="1">
    <source>
        <dbReference type="PROSITE" id="PS50851"/>
    </source>
</evidence>
<dbReference type="GO" id="GO:0006935">
    <property type="term" value="P:chemotaxis"/>
    <property type="evidence" value="ECO:0007669"/>
    <property type="project" value="InterPro"/>
</dbReference>
<evidence type="ECO:0000313" key="2">
    <source>
        <dbReference type="EMBL" id="KSV60625.1"/>
    </source>
</evidence>
<dbReference type="GO" id="GO:0007165">
    <property type="term" value="P:signal transduction"/>
    <property type="evidence" value="ECO:0007669"/>
    <property type="project" value="InterPro"/>
</dbReference>
<dbReference type="RefSeq" id="WP_058351104.1">
    <property type="nucleotide sequence ID" value="NZ_CABMMD010000001.1"/>
</dbReference>
<dbReference type="SUPFAM" id="SSF50341">
    <property type="entry name" value="CheW-like"/>
    <property type="match status" value="1"/>
</dbReference>
<keyword evidence="3" id="KW-1185">Reference proteome</keyword>
<name>A0A0V8QJA1_9FIRM</name>
<dbReference type="EMBL" id="LNAM01000001">
    <property type="protein sequence ID" value="KSV60625.1"/>
    <property type="molecule type" value="Genomic_DNA"/>
</dbReference>
<dbReference type="PANTHER" id="PTHR22617:SF23">
    <property type="entry name" value="CHEMOTAXIS PROTEIN CHEW"/>
    <property type="match status" value="1"/>
</dbReference>
<dbReference type="Proteomes" id="UP000054874">
    <property type="component" value="Unassembled WGS sequence"/>
</dbReference>
<dbReference type="InterPro" id="IPR039315">
    <property type="entry name" value="CheW"/>
</dbReference>
<comment type="caution">
    <text evidence="2">The sequence shown here is derived from an EMBL/GenBank/DDBJ whole genome shotgun (WGS) entry which is preliminary data.</text>
</comment>
<dbReference type="STRING" id="290052.ASU35_00160"/>
<gene>
    <name evidence="2" type="ORF">ASU35_00160</name>
</gene>
<dbReference type="InterPro" id="IPR002545">
    <property type="entry name" value="CheW-lke_dom"/>
</dbReference>
<dbReference type="SMART" id="SM00260">
    <property type="entry name" value="CheW"/>
    <property type="match status" value="1"/>
</dbReference>
<dbReference type="Pfam" id="PF01584">
    <property type="entry name" value="CheW"/>
    <property type="match status" value="1"/>
</dbReference>
<protein>
    <recommendedName>
        <fullName evidence="1">CheW-like domain-containing protein</fullName>
    </recommendedName>
</protein>